<dbReference type="Gene3D" id="3.40.50.300">
    <property type="entry name" value="P-loop containing nucleotide triphosphate hydrolases"/>
    <property type="match status" value="2"/>
</dbReference>
<reference evidence="3 4" key="1">
    <citation type="submission" date="2014-06" db="EMBL/GenBank/DDBJ databases">
        <authorList>
            <person name="Ju J."/>
            <person name="Zhang J."/>
        </authorList>
    </citation>
    <scope>NUCLEOTIDE SEQUENCE [LARGE SCALE GENOMIC DNA]</scope>
    <source>
        <strain evidence="3">DmW_048</strain>
    </source>
</reference>
<feature type="compositionally biased region" description="Basic and acidic residues" evidence="1">
    <location>
        <begin position="90"/>
        <end position="107"/>
    </location>
</feature>
<protein>
    <submittedName>
        <fullName evidence="3">Type IV secretion protein DotL</fullName>
    </submittedName>
</protein>
<dbReference type="EMBL" id="JOOY01000153">
    <property type="protein sequence ID" value="OUI97409.1"/>
    <property type="molecule type" value="Genomic_DNA"/>
</dbReference>
<dbReference type="AlphaFoldDB" id="A0A252AZK0"/>
<dbReference type="PANTHER" id="PTHR30121">
    <property type="entry name" value="UNCHARACTERIZED PROTEIN YJGR-RELATED"/>
    <property type="match status" value="1"/>
</dbReference>
<sequence>MAKLRRRIDGPQDHHEQRNGIAYRDTRTLGTRVFEALGTELSAAPFIGLAGLAVACPALTTLLVPPALAYTAFVLTRPTIMPLRVPASSKRKDYGNPVPDPKRVGVDRPDKARGDWLLAWDEVTGQQVWVAGSDMTMHGLLPGATGSGKTQFIYSLLASAMAQGTGFTIVDGKGSNNLVFSLQALQEHWGAAANMRVINFQVASGDRKSHTWNPFSTVNAEGMAELLRTLFLPDKSQGGGNSEYFTNRASSLIGAMSKVFEWMRDHEGIPITASTMRANFSDIQALIDLTRSQDDTNASRRFRYFDADTQKVVQIALPDDFPEEMLHDIRYYVQETGGYSQKAGDADGQEKVRQQHGFVIGGFAKTFMMMTTTYGHIFNCNVPDVELTDVIFNRRNLIVLLPSLENDPATNAAIGKTFITAQRYALSAALGASIEGNYIDLVKYRPSAARTPYLMLYDESNYFATRGLDVMMAQGRELNISIWMSFQEVGSLYATLGRDWSVPLLGNPKLKIFEQLEDPGPTREWVEQVGGTMQVGVLSGYENSEIIGDYTTQARADIREVKRISWNDIQALRQGQAIIMFRGKRLHTRLFYAGIEPKGTNRLYAPLPVSRNGASLSAAPPVSNPKEQVVVDALIKGTDLVNPEKLPALSGPMGEIYNRMAVVLLHSDTKQDMDLLFKEPLPAGEYVPFRVLFRDIAEPFTGAAVQAGGLINPKIDRSLFETMVSFEIRAGATEADARKSVASALNQAAILAA</sequence>
<feature type="domain" description="Type IV secretion system coupling protein TraD DNA-binding" evidence="2">
    <location>
        <begin position="136"/>
        <end position="288"/>
    </location>
</feature>
<comment type="caution">
    <text evidence="3">The sequence shown here is derived from an EMBL/GenBank/DDBJ whole genome shotgun (WGS) entry which is preliminary data.</text>
</comment>
<feature type="compositionally biased region" description="Basic and acidic residues" evidence="1">
    <location>
        <begin position="7"/>
        <end position="18"/>
    </location>
</feature>
<dbReference type="Pfam" id="PF10412">
    <property type="entry name" value="TrwB_AAD_bind"/>
    <property type="match status" value="1"/>
</dbReference>
<dbReference type="PANTHER" id="PTHR30121:SF6">
    <property type="entry name" value="SLR6007 PROTEIN"/>
    <property type="match status" value="1"/>
</dbReference>
<dbReference type="Proteomes" id="UP000194999">
    <property type="component" value="Unassembled WGS sequence"/>
</dbReference>
<accession>A0A252AZK0</accession>
<dbReference type="InterPro" id="IPR027417">
    <property type="entry name" value="P-loop_NTPase"/>
</dbReference>
<dbReference type="SUPFAM" id="SSF52540">
    <property type="entry name" value="P-loop containing nucleoside triphosphate hydrolases"/>
    <property type="match status" value="1"/>
</dbReference>
<dbReference type="InterPro" id="IPR051162">
    <property type="entry name" value="T4SS_component"/>
</dbReference>
<evidence type="ECO:0000313" key="3">
    <source>
        <dbReference type="EMBL" id="OUI97409.1"/>
    </source>
</evidence>
<evidence type="ECO:0000313" key="4">
    <source>
        <dbReference type="Proteomes" id="UP000194999"/>
    </source>
</evidence>
<evidence type="ECO:0000259" key="2">
    <source>
        <dbReference type="Pfam" id="PF10412"/>
    </source>
</evidence>
<gene>
    <name evidence="3" type="ORF">HK15_03220</name>
</gene>
<name>A0A252AZK0_9PROT</name>
<organism evidence="3 4">
    <name type="scientific">Acetobacter orientalis</name>
    <dbReference type="NCBI Taxonomy" id="146474"/>
    <lineage>
        <taxon>Bacteria</taxon>
        <taxon>Pseudomonadati</taxon>
        <taxon>Pseudomonadota</taxon>
        <taxon>Alphaproteobacteria</taxon>
        <taxon>Acetobacterales</taxon>
        <taxon>Acetobacteraceae</taxon>
        <taxon>Acetobacter</taxon>
    </lineage>
</organism>
<dbReference type="RefSeq" id="WP_094756191.1">
    <property type="nucleotide sequence ID" value="NZ_JOOY01000153.1"/>
</dbReference>
<dbReference type="InterPro" id="IPR019476">
    <property type="entry name" value="T4SS_TraD_DNA-bd"/>
</dbReference>
<feature type="region of interest" description="Disordered" evidence="1">
    <location>
        <begin position="1"/>
        <end position="20"/>
    </location>
</feature>
<proteinExistence type="predicted"/>
<feature type="region of interest" description="Disordered" evidence="1">
    <location>
        <begin position="88"/>
        <end position="107"/>
    </location>
</feature>
<evidence type="ECO:0000256" key="1">
    <source>
        <dbReference type="SAM" id="MobiDB-lite"/>
    </source>
</evidence>